<evidence type="ECO:0000256" key="3">
    <source>
        <dbReference type="ARBA" id="ARBA00022723"/>
    </source>
</evidence>
<feature type="chain" id="PRO_5045793723" evidence="7">
    <location>
        <begin position="23"/>
        <end position="351"/>
    </location>
</feature>
<dbReference type="RefSeq" id="WP_193677916.1">
    <property type="nucleotide sequence ID" value="NZ_JADDIV010000005.1"/>
</dbReference>
<dbReference type="EMBL" id="JADDIV010000005">
    <property type="protein sequence ID" value="MBE7369279.1"/>
    <property type="molecule type" value="Genomic_DNA"/>
</dbReference>
<dbReference type="InterPro" id="IPR036909">
    <property type="entry name" value="Cyt_c-like_dom_sf"/>
</dbReference>
<proteinExistence type="predicted"/>
<evidence type="ECO:0000256" key="4">
    <source>
        <dbReference type="ARBA" id="ARBA00022982"/>
    </source>
</evidence>
<organism evidence="9 10">
    <name type="scientific">Ramlibacter pallidus</name>
    <dbReference type="NCBI Taxonomy" id="2780087"/>
    <lineage>
        <taxon>Bacteria</taxon>
        <taxon>Pseudomonadati</taxon>
        <taxon>Pseudomonadota</taxon>
        <taxon>Betaproteobacteria</taxon>
        <taxon>Burkholderiales</taxon>
        <taxon>Comamonadaceae</taxon>
        <taxon>Ramlibacter</taxon>
    </lineage>
</organism>
<evidence type="ECO:0000313" key="10">
    <source>
        <dbReference type="Proteomes" id="UP000806285"/>
    </source>
</evidence>
<keyword evidence="10" id="KW-1185">Reference proteome</keyword>
<gene>
    <name evidence="9" type="ORF">IM787_17075</name>
</gene>
<dbReference type="PROSITE" id="PS51007">
    <property type="entry name" value="CYTC"/>
    <property type="match status" value="2"/>
</dbReference>
<evidence type="ECO:0000256" key="1">
    <source>
        <dbReference type="ARBA" id="ARBA00022448"/>
    </source>
</evidence>
<dbReference type="InterPro" id="IPR002324">
    <property type="entry name" value="Cyt_c_ID"/>
</dbReference>
<dbReference type="Pfam" id="PF13442">
    <property type="entry name" value="Cytochrome_CBB3"/>
    <property type="match status" value="1"/>
</dbReference>
<dbReference type="Gene3D" id="1.10.760.10">
    <property type="entry name" value="Cytochrome c-like domain"/>
    <property type="match status" value="2"/>
</dbReference>
<evidence type="ECO:0000313" key="9">
    <source>
        <dbReference type="EMBL" id="MBE7369279.1"/>
    </source>
</evidence>
<evidence type="ECO:0000256" key="5">
    <source>
        <dbReference type="ARBA" id="ARBA00023004"/>
    </source>
</evidence>
<reference evidence="9 10" key="1">
    <citation type="submission" date="2020-10" db="EMBL/GenBank/DDBJ databases">
        <title>Ramlibacter sp. HM2 16S ribosomal RNA gene Genome sequencing and assembly.</title>
        <authorList>
            <person name="Kang M."/>
        </authorList>
    </citation>
    <scope>NUCLEOTIDE SEQUENCE [LARGE SCALE GENOMIC DNA]</scope>
    <source>
        <strain evidence="9 10">HM2</strain>
    </source>
</reference>
<protein>
    <submittedName>
        <fullName evidence="9">C-type cytochrome</fullName>
    </submittedName>
</protein>
<keyword evidence="1" id="KW-0813">Transport</keyword>
<keyword evidence="5 6" id="KW-0408">Iron</keyword>
<evidence type="ECO:0000256" key="2">
    <source>
        <dbReference type="ARBA" id="ARBA00022617"/>
    </source>
</evidence>
<dbReference type="PANTHER" id="PTHR35008:SF8">
    <property type="entry name" value="ALCOHOL DEHYDROGENASE CYTOCHROME C SUBUNIT"/>
    <property type="match status" value="1"/>
</dbReference>
<feature type="signal peptide" evidence="7">
    <location>
        <begin position="1"/>
        <end position="22"/>
    </location>
</feature>
<sequence length="351" mass="36301">MSSSPKALLLAVLAATAFAAQAQGFPGIGRAATPAEVKAWDIDVRPDLQGLPGGSGSVARGQQVWEGKCASCHGVFGESNEVFNPLVGGTTADDIRTGRVANLQRPDYPGRTTLMKLSTVSTLWDYINRAMPWNQPKSLSVEEVYAVTAYMLNLGGIVADDFVLSDANMAQVQQRLPNRNGMTTAHALWPGRDLPGVAGAPDVKAAACMRNCAVEPRVASILPDFARNAHGNLADQNRPVGPQRGAVTATAAATPRAQAGAAAAAARASAKIPADLLQKNTCTACHAQDAKLVGPSWSDVARKHAGKAEYLAGKIRAGGAGVWGSIPMPPQAISAEDAGRIAGWLASGAAP</sequence>
<keyword evidence="3 6" id="KW-0479">Metal-binding</keyword>
<keyword evidence="2 6" id="KW-0349">Heme</keyword>
<name>A0ABR9S6X1_9BURK</name>
<comment type="caution">
    <text evidence="9">The sequence shown here is derived from an EMBL/GenBank/DDBJ whole genome shotgun (WGS) entry which is preliminary data.</text>
</comment>
<dbReference type="PRINTS" id="PR00606">
    <property type="entry name" value="CYTCHROMECID"/>
</dbReference>
<dbReference type="PANTHER" id="PTHR35008">
    <property type="entry name" value="BLL4482 PROTEIN-RELATED"/>
    <property type="match status" value="1"/>
</dbReference>
<evidence type="ECO:0000256" key="6">
    <source>
        <dbReference type="PROSITE-ProRule" id="PRU00433"/>
    </source>
</evidence>
<feature type="domain" description="Cytochrome c" evidence="8">
    <location>
        <begin position="56"/>
        <end position="155"/>
    </location>
</feature>
<dbReference type="InterPro" id="IPR009056">
    <property type="entry name" value="Cyt_c-like_dom"/>
</dbReference>
<keyword evidence="4" id="KW-0249">Electron transport</keyword>
<dbReference type="InterPro" id="IPR051459">
    <property type="entry name" value="Cytochrome_c-type_DH"/>
</dbReference>
<keyword evidence="7" id="KW-0732">Signal</keyword>
<evidence type="ECO:0000256" key="7">
    <source>
        <dbReference type="SAM" id="SignalP"/>
    </source>
</evidence>
<evidence type="ECO:0000259" key="8">
    <source>
        <dbReference type="PROSITE" id="PS51007"/>
    </source>
</evidence>
<feature type="domain" description="Cytochrome c" evidence="8">
    <location>
        <begin position="255"/>
        <end position="349"/>
    </location>
</feature>
<dbReference type="Proteomes" id="UP000806285">
    <property type="component" value="Unassembled WGS sequence"/>
</dbReference>
<accession>A0ABR9S6X1</accession>
<dbReference type="SUPFAM" id="SSF46626">
    <property type="entry name" value="Cytochrome c"/>
    <property type="match status" value="2"/>
</dbReference>